<comment type="caution">
    <text evidence="1">The sequence shown here is derived from an EMBL/GenBank/DDBJ whole genome shotgun (WGS) entry which is preliminary data.</text>
</comment>
<name>A0A9P5YDW7_9AGAR</name>
<dbReference type="AlphaFoldDB" id="A0A9P5YDW7"/>
<evidence type="ECO:0000313" key="2">
    <source>
        <dbReference type="Proteomes" id="UP000807353"/>
    </source>
</evidence>
<dbReference type="EMBL" id="MU150238">
    <property type="protein sequence ID" value="KAF9467083.1"/>
    <property type="molecule type" value="Genomic_DNA"/>
</dbReference>
<gene>
    <name evidence="1" type="ORF">BDZ94DRAFT_1305580</name>
</gene>
<protein>
    <submittedName>
        <fullName evidence="1">Uncharacterized protein</fullName>
    </submittedName>
</protein>
<reference evidence="1" key="1">
    <citation type="submission" date="2020-11" db="EMBL/GenBank/DDBJ databases">
        <authorList>
            <consortium name="DOE Joint Genome Institute"/>
            <person name="Ahrendt S."/>
            <person name="Riley R."/>
            <person name="Andreopoulos W."/>
            <person name="Labutti K."/>
            <person name="Pangilinan J."/>
            <person name="Ruiz-Duenas F.J."/>
            <person name="Barrasa J.M."/>
            <person name="Sanchez-Garcia M."/>
            <person name="Camarero S."/>
            <person name="Miyauchi S."/>
            <person name="Serrano A."/>
            <person name="Linde D."/>
            <person name="Babiker R."/>
            <person name="Drula E."/>
            <person name="Ayuso-Fernandez I."/>
            <person name="Pacheco R."/>
            <person name="Padilla G."/>
            <person name="Ferreira P."/>
            <person name="Barriuso J."/>
            <person name="Kellner H."/>
            <person name="Castanera R."/>
            <person name="Alfaro M."/>
            <person name="Ramirez L."/>
            <person name="Pisabarro A.G."/>
            <person name="Kuo A."/>
            <person name="Tritt A."/>
            <person name="Lipzen A."/>
            <person name="He G."/>
            <person name="Yan M."/>
            <person name="Ng V."/>
            <person name="Cullen D."/>
            <person name="Martin F."/>
            <person name="Rosso M.-N."/>
            <person name="Henrissat B."/>
            <person name="Hibbett D."/>
            <person name="Martinez A.T."/>
            <person name="Grigoriev I.V."/>
        </authorList>
    </citation>
    <scope>NUCLEOTIDE SEQUENCE</scope>
    <source>
        <strain evidence="1">CBS 247.69</strain>
    </source>
</reference>
<organism evidence="1 2">
    <name type="scientific">Collybia nuda</name>
    <dbReference type="NCBI Taxonomy" id="64659"/>
    <lineage>
        <taxon>Eukaryota</taxon>
        <taxon>Fungi</taxon>
        <taxon>Dikarya</taxon>
        <taxon>Basidiomycota</taxon>
        <taxon>Agaricomycotina</taxon>
        <taxon>Agaricomycetes</taxon>
        <taxon>Agaricomycetidae</taxon>
        <taxon>Agaricales</taxon>
        <taxon>Tricholomatineae</taxon>
        <taxon>Clitocybaceae</taxon>
        <taxon>Collybia</taxon>
    </lineage>
</organism>
<accession>A0A9P5YDW7</accession>
<sequence length="132" mass="15110">MEGIELFELVKHSKLAIIFLTGNLQLGQELSFWQRGYLVKKEAQTQVNIAFLSSVAPKERIGHGVLINTPTASRILSAFNRDLESLTPHAWMTIRLTVLEEVLVITKRRKYEETCLLCHKHVLGLRDHMTTK</sequence>
<proteinExistence type="predicted"/>
<keyword evidence="2" id="KW-1185">Reference proteome</keyword>
<evidence type="ECO:0000313" key="1">
    <source>
        <dbReference type="EMBL" id="KAF9467083.1"/>
    </source>
</evidence>
<dbReference type="Proteomes" id="UP000807353">
    <property type="component" value="Unassembled WGS sequence"/>
</dbReference>